<reference evidence="2" key="1">
    <citation type="journal article" date="2021" name="IMA Fungus">
        <title>Genomic characterization of three marine fungi, including Emericellopsis atlantica sp. nov. with signatures of a generalist lifestyle and marine biomass degradation.</title>
        <authorList>
            <person name="Hagestad O.C."/>
            <person name="Hou L."/>
            <person name="Andersen J.H."/>
            <person name="Hansen E.H."/>
            <person name="Altermark B."/>
            <person name="Li C."/>
            <person name="Kuhnert E."/>
            <person name="Cox R.J."/>
            <person name="Crous P.W."/>
            <person name="Spatafora J.W."/>
            <person name="Lail K."/>
            <person name="Amirebrahimi M."/>
            <person name="Lipzen A."/>
            <person name="Pangilinan J."/>
            <person name="Andreopoulos W."/>
            <person name="Hayes R.D."/>
            <person name="Ng V."/>
            <person name="Grigoriev I.V."/>
            <person name="Jackson S.A."/>
            <person name="Sutton T.D.S."/>
            <person name="Dobson A.D.W."/>
            <person name="Rama T."/>
        </authorList>
    </citation>
    <scope>NUCLEOTIDE SEQUENCE</scope>
    <source>
        <strain evidence="2">TRa018bII</strain>
    </source>
</reference>
<evidence type="ECO:0000256" key="1">
    <source>
        <dbReference type="SAM" id="MobiDB-lite"/>
    </source>
</evidence>
<accession>A0A9P8C5J1</accession>
<feature type="compositionally biased region" description="Gly residues" evidence="1">
    <location>
        <begin position="383"/>
        <end position="395"/>
    </location>
</feature>
<dbReference type="EMBL" id="MU251453">
    <property type="protein sequence ID" value="KAG9234748.1"/>
    <property type="molecule type" value="Genomic_DNA"/>
</dbReference>
<comment type="caution">
    <text evidence="2">The sequence shown here is derived from an EMBL/GenBank/DDBJ whole genome shotgun (WGS) entry which is preliminary data.</text>
</comment>
<evidence type="ECO:0008006" key="4">
    <source>
        <dbReference type="Google" id="ProtNLM"/>
    </source>
</evidence>
<dbReference type="AlphaFoldDB" id="A0A9P8C5J1"/>
<sequence length="417" mass="44932">MTSPPPSQEYMSQSETTSPILLLTPTNFPTWITVTRKLLLTNGLWHAATMPISPFPAEPSKQATFAQKDCYLRDVVVHSDDKSARRLVAEMMLSRISGEAMGRLGSGLGMEEMEEDGYILLGRIKEVFGGGEVGDRGGGQRNEGSITNWLAKGINFQPSANLTSSPSIPKSHITSFKNALTKGIEFKPSTAHISLATTPHHQTSEDATQCTLTQPQPQPVDPPVQHEIIFSLPGDLARQPSLLSTAAATWNSNTTAPSPTPTTCHNDQERVGVEEAQKPPTTAATCDGATTTTTAFPVNESAWNEAEESRPSPTGSSCVQNHSGTGPWYVNDDISTNVGCASQVPVLCGEEQWRKTASDPHAFYHQFLFVEFCRWDLANPGEGTDGCGWGAGGKGPGRREKRRGGKGKGKGRKGKER</sequence>
<feature type="region of interest" description="Disordered" evidence="1">
    <location>
        <begin position="382"/>
        <end position="417"/>
    </location>
</feature>
<organism evidence="2 3">
    <name type="scientific">Amylocarpus encephaloides</name>
    <dbReference type="NCBI Taxonomy" id="45428"/>
    <lineage>
        <taxon>Eukaryota</taxon>
        <taxon>Fungi</taxon>
        <taxon>Dikarya</taxon>
        <taxon>Ascomycota</taxon>
        <taxon>Pezizomycotina</taxon>
        <taxon>Leotiomycetes</taxon>
        <taxon>Helotiales</taxon>
        <taxon>Helotiales incertae sedis</taxon>
        <taxon>Amylocarpus</taxon>
    </lineage>
</organism>
<protein>
    <recommendedName>
        <fullName evidence="4">DUF4219 domain-containing protein</fullName>
    </recommendedName>
</protein>
<proteinExistence type="predicted"/>
<gene>
    <name evidence="2" type="ORF">BJ875DRAFT_440994</name>
</gene>
<evidence type="ECO:0000313" key="3">
    <source>
        <dbReference type="Proteomes" id="UP000824998"/>
    </source>
</evidence>
<keyword evidence="3" id="KW-1185">Reference proteome</keyword>
<evidence type="ECO:0000313" key="2">
    <source>
        <dbReference type="EMBL" id="KAG9234748.1"/>
    </source>
</evidence>
<name>A0A9P8C5J1_9HELO</name>
<feature type="compositionally biased region" description="Basic residues" evidence="1">
    <location>
        <begin position="399"/>
        <end position="417"/>
    </location>
</feature>
<dbReference type="Proteomes" id="UP000824998">
    <property type="component" value="Unassembled WGS sequence"/>
</dbReference>